<proteinExistence type="predicted"/>
<dbReference type="GO" id="GO:0004803">
    <property type="term" value="F:transposase activity"/>
    <property type="evidence" value="ECO:0007669"/>
    <property type="project" value="InterPro"/>
</dbReference>
<dbReference type="Proteomes" id="UP000238954">
    <property type="component" value="Unassembled WGS sequence"/>
</dbReference>
<name>A0A2S8B007_9SPHN</name>
<gene>
    <name evidence="5" type="ORF">CVO77_19950</name>
</gene>
<dbReference type="PANTHER" id="PTHR30007:SF0">
    <property type="entry name" value="TRANSPOSASE"/>
    <property type="match status" value="1"/>
</dbReference>
<comment type="caution">
    <text evidence="5">The sequence shown here is derived from an EMBL/GenBank/DDBJ whole genome shotgun (WGS) entry which is preliminary data.</text>
</comment>
<dbReference type="Pfam" id="PF01609">
    <property type="entry name" value="DDE_Tnp_1"/>
    <property type="match status" value="1"/>
</dbReference>
<feature type="transmembrane region" description="Helical" evidence="2">
    <location>
        <begin position="245"/>
        <end position="263"/>
    </location>
</feature>
<sequence>MWTRDTRRQHSRDHLRYPTSLTDAEWQIIACHPQDTPTNGRPRRWSWRALLDGILFILRTGAPWRCLPPGFPPWQTVYRWFASLRDRGFFQALNHALVIADRSSQGREEAPSAAVIDSQSVKTTEAGGPRGYDAGKKVMGRKRHAMVDTDGRALELLIHAGDVQDRDGAIPLLQQSRHRHPFVSKAFADSAYSAARVINATSISIEIVRKIAGQVGFTVHPRRWVVERTFAWLGRNRRLAKDFEATLSSATAFLYAAAAMVLVRRMARAS</sequence>
<evidence type="ECO:0000259" key="3">
    <source>
        <dbReference type="Pfam" id="PF01609"/>
    </source>
</evidence>
<feature type="domain" description="Insertion element IS402-like" evidence="4">
    <location>
        <begin position="21"/>
        <end position="93"/>
    </location>
</feature>
<dbReference type="GO" id="GO:0003677">
    <property type="term" value="F:DNA binding"/>
    <property type="evidence" value="ECO:0007669"/>
    <property type="project" value="InterPro"/>
</dbReference>
<accession>A0A2S8B007</accession>
<dbReference type="InterPro" id="IPR002559">
    <property type="entry name" value="Transposase_11"/>
</dbReference>
<evidence type="ECO:0000313" key="6">
    <source>
        <dbReference type="Proteomes" id="UP000238954"/>
    </source>
</evidence>
<keyword evidence="5" id="KW-0614">Plasmid</keyword>
<dbReference type="GO" id="GO:0006313">
    <property type="term" value="P:DNA transposition"/>
    <property type="evidence" value="ECO:0007669"/>
    <property type="project" value="InterPro"/>
</dbReference>
<evidence type="ECO:0000259" key="4">
    <source>
        <dbReference type="Pfam" id="PF13340"/>
    </source>
</evidence>
<evidence type="ECO:0000256" key="2">
    <source>
        <dbReference type="SAM" id="Phobius"/>
    </source>
</evidence>
<keyword evidence="2" id="KW-0812">Transmembrane</keyword>
<geneLocation type="plasmid" evidence="5">
    <name>unnamed1</name>
</geneLocation>
<keyword evidence="6" id="KW-1185">Reference proteome</keyword>
<protein>
    <submittedName>
        <fullName evidence="5">IS5 family transposase</fullName>
    </submittedName>
</protein>
<feature type="region of interest" description="Disordered" evidence="1">
    <location>
        <begin position="109"/>
        <end position="135"/>
    </location>
</feature>
<dbReference type="Pfam" id="PF13340">
    <property type="entry name" value="DUF4096"/>
    <property type="match status" value="1"/>
</dbReference>
<dbReference type="PANTHER" id="PTHR30007">
    <property type="entry name" value="PHP DOMAIN PROTEIN"/>
    <property type="match status" value="1"/>
</dbReference>
<evidence type="ECO:0000313" key="5">
    <source>
        <dbReference type="EMBL" id="PQM25721.1"/>
    </source>
</evidence>
<dbReference type="AlphaFoldDB" id="A0A2S8B007"/>
<keyword evidence="2" id="KW-0472">Membrane</keyword>
<dbReference type="InterPro" id="IPR025161">
    <property type="entry name" value="IS402-like_dom"/>
</dbReference>
<organism evidence="5 6">
    <name type="scientific">Sphingopyxis lindanitolerans</name>
    <dbReference type="NCBI Taxonomy" id="2054227"/>
    <lineage>
        <taxon>Bacteria</taxon>
        <taxon>Pseudomonadati</taxon>
        <taxon>Pseudomonadota</taxon>
        <taxon>Alphaproteobacteria</taxon>
        <taxon>Sphingomonadales</taxon>
        <taxon>Sphingomonadaceae</taxon>
        <taxon>Sphingopyxis</taxon>
    </lineage>
</organism>
<evidence type="ECO:0000256" key="1">
    <source>
        <dbReference type="SAM" id="MobiDB-lite"/>
    </source>
</evidence>
<keyword evidence="2" id="KW-1133">Transmembrane helix</keyword>
<reference evidence="6" key="1">
    <citation type="submission" date="2017-11" db="EMBL/GenBank/DDBJ databases">
        <title>The complete genome sequence of Sphingopyxis pomeranensis sp. nov. strain WS5A3p.</title>
        <authorList>
            <person name="Kaminski M.A."/>
        </authorList>
    </citation>
    <scope>NUCLEOTIDE SEQUENCE [LARGE SCALE GENOMIC DNA]</scope>
    <source>
        <strain evidence="6">WS5A3p</strain>
    </source>
</reference>
<dbReference type="OrthoDB" id="9798237at2"/>
<feature type="domain" description="Transposase IS4-like" evidence="3">
    <location>
        <begin position="111"/>
        <end position="260"/>
    </location>
</feature>
<dbReference type="NCBIfam" id="NF033580">
    <property type="entry name" value="transpos_IS5_3"/>
    <property type="match status" value="1"/>
</dbReference>
<dbReference type="RefSeq" id="WP_031291306.1">
    <property type="nucleotide sequence ID" value="NZ_PHFW01000004.1"/>
</dbReference>
<dbReference type="EMBL" id="PHFW01000004">
    <property type="protein sequence ID" value="PQM25721.1"/>
    <property type="molecule type" value="Genomic_DNA"/>
</dbReference>